<feature type="domain" description="CARD" evidence="11">
    <location>
        <begin position="1"/>
        <end position="90"/>
    </location>
</feature>
<evidence type="ECO:0000313" key="12">
    <source>
        <dbReference type="EMBL" id="PIK55213.1"/>
    </source>
</evidence>
<keyword evidence="3" id="KW-0053">Apoptosis</keyword>
<dbReference type="SUPFAM" id="SSF47986">
    <property type="entry name" value="DEATH domain"/>
    <property type="match status" value="1"/>
</dbReference>
<dbReference type="SUPFAM" id="SSF52129">
    <property type="entry name" value="Caspase-like"/>
    <property type="match status" value="1"/>
</dbReference>
<feature type="domain" description="Caspase family p20" evidence="10">
    <location>
        <begin position="138"/>
        <end position="246"/>
    </location>
</feature>
<dbReference type="OrthoDB" id="6114029at2759"/>
<dbReference type="PROSITE" id="PS50209">
    <property type="entry name" value="CARD"/>
    <property type="match status" value="1"/>
</dbReference>
<dbReference type="PROSITE" id="PS01121">
    <property type="entry name" value="CASPASE_HIS"/>
    <property type="match status" value="1"/>
</dbReference>
<dbReference type="InterPro" id="IPR002398">
    <property type="entry name" value="Pept_C14"/>
</dbReference>
<dbReference type="Gene3D" id="1.10.533.10">
    <property type="entry name" value="Death Domain, Fas"/>
    <property type="match status" value="1"/>
</dbReference>
<dbReference type="InterPro" id="IPR011029">
    <property type="entry name" value="DEATH-like_dom_sf"/>
</dbReference>
<gene>
    <name evidence="12" type="ORF">BSL78_07943</name>
</gene>
<evidence type="ECO:0000256" key="2">
    <source>
        <dbReference type="ARBA" id="ARBA00022670"/>
    </source>
</evidence>
<dbReference type="Pfam" id="PF00619">
    <property type="entry name" value="CARD"/>
    <property type="match status" value="1"/>
</dbReference>
<feature type="region of interest" description="Disordered" evidence="8">
    <location>
        <begin position="255"/>
        <end position="280"/>
    </location>
</feature>
<protein>
    <submittedName>
        <fullName evidence="12">Putative caspase-3 isoform X1</fullName>
    </submittedName>
</protein>
<evidence type="ECO:0000259" key="11">
    <source>
        <dbReference type="PROSITE" id="PS50209"/>
    </source>
</evidence>
<dbReference type="InterPro" id="IPR001309">
    <property type="entry name" value="Pept_C14_p20"/>
</dbReference>
<evidence type="ECO:0000256" key="7">
    <source>
        <dbReference type="RuleBase" id="RU003971"/>
    </source>
</evidence>
<keyword evidence="13" id="KW-1185">Reference proteome</keyword>
<keyword evidence="2" id="KW-0645">Protease</keyword>
<keyword evidence="5" id="KW-0788">Thiol protease</keyword>
<reference evidence="12 13" key="1">
    <citation type="journal article" date="2017" name="PLoS Biol.">
        <title>The sea cucumber genome provides insights into morphological evolution and visceral regeneration.</title>
        <authorList>
            <person name="Zhang X."/>
            <person name="Sun L."/>
            <person name="Yuan J."/>
            <person name="Sun Y."/>
            <person name="Gao Y."/>
            <person name="Zhang L."/>
            <person name="Li S."/>
            <person name="Dai H."/>
            <person name="Hamel J.F."/>
            <person name="Liu C."/>
            <person name="Yu Y."/>
            <person name="Liu S."/>
            <person name="Lin W."/>
            <person name="Guo K."/>
            <person name="Jin S."/>
            <person name="Xu P."/>
            <person name="Storey K.B."/>
            <person name="Huan P."/>
            <person name="Zhang T."/>
            <person name="Zhou Y."/>
            <person name="Zhang J."/>
            <person name="Lin C."/>
            <person name="Li X."/>
            <person name="Xing L."/>
            <person name="Huo D."/>
            <person name="Sun M."/>
            <person name="Wang L."/>
            <person name="Mercier A."/>
            <person name="Li F."/>
            <person name="Yang H."/>
            <person name="Xiang J."/>
        </authorList>
    </citation>
    <scope>NUCLEOTIDE SEQUENCE [LARGE SCALE GENOMIC DNA]</scope>
    <source>
        <strain evidence="12">Shaxun</strain>
        <tissue evidence="12">Muscle</tissue>
    </source>
</reference>
<dbReference type="SMART" id="SM00115">
    <property type="entry name" value="CASc"/>
    <property type="match status" value="1"/>
</dbReference>
<dbReference type="SMART" id="SM00114">
    <property type="entry name" value="CARD"/>
    <property type="match status" value="1"/>
</dbReference>
<dbReference type="PRINTS" id="PR00376">
    <property type="entry name" value="IL1BCENZYME"/>
</dbReference>
<dbReference type="GO" id="GO:0042981">
    <property type="term" value="P:regulation of apoptotic process"/>
    <property type="evidence" value="ECO:0007669"/>
    <property type="project" value="InterPro"/>
</dbReference>
<dbReference type="InterPro" id="IPR029030">
    <property type="entry name" value="Caspase-like_dom_sf"/>
</dbReference>
<dbReference type="Pfam" id="PF00656">
    <property type="entry name" value="Peptidase_C14"/>
    <property type="match status" value="1"/>
</dbReference>
<dbReference type="STRING" id="307972.A0A2G8L4L8"/>
<evidence type="ECO:0000256" key="1">
    <source>
        <dbReference type="ARBA" id="ARBA00010134"/>
    </source>
</evidence>
<organism evidence="12 13">
    <name type="scientific">Stichopus japonicus</name>
    <name type="common">Sea cucumber</name>
    <dbReference type="NCBI Taxonomy" id="307972"/>
    <lineage>
        <taxon>Eukaryota</taxon>
        <taxon>Metazoa</taxon>
        <taxon>Echinodermata</taxon>
        <taxon>Eleutherozoa</taxon>
        <taxon>Echinozoa</taxon>
        <taxon>Holothuroidea</taxon>
        <taxon>Aspidochirotacea</taxon>
        <taxon>Aspidochirotida</taxon>
        <taxon>Stichopodidae</taxon>
        <taxon>Apostichopus</taxon>
    </lineage>
</organism>
<evidence type="ECO:0000256" key="6">
    <source>
        <dbReference type="ARBA" id="ARBA00023145"/>
    </source>
</evidence>
<comment type="caution">
    <text evidence="12">The sequence shown here is derived from an EMBL/GenBank/DDBJ whole genome shotgun (WGS) entry which is preliminary data.</text>
</comment>
<dbReference type="Proteomes" id="UP000230750">
    <property type="component" value="Unassembled WGS sequence"/>
</dbReference>
<proteinExistence type="inferred from homology"/>
<dbReference type="PROSITE" id="PS50207">
    <property type="entry name" value="CASPASE_P10"/>
    <property type="match status" value="1"/>
</dbReference>
<dbReference type="GO" id="GO:0006915">
    <property type="term" value="P:apoptotic process"/>
    <property type="evidence" value="ECO:0007669"/>
    <property type="project" value="UniProtKB-KW"/>
</dbReference>
<comment type="similarity">
    <text evidence="1 7">Belongs to the peptidase C14A family.</text>
</comment>
<dbReference type="InterPro" id="IPR016129">
    <property type="entry name" value="Caspase_his_AS"/>
</dbReference>
<evidence type="ECO:0000313" key="13">
    <source>
        <dbReference type="Proteomes" id="UP000230750"/>
    </source>
</evidence>
<accession>A0A2G8L4L8</accession>
<dbReference type="InterPro" id="IPR011600">
    <property type="entry name" value="Pept_C14_caspase"/>
</dbReference>
<keyword evidence="6" id="KW-0865">Zymogen</keyword>
<dbReference type="PANTHER" id="PTHR47901:SF8">
    <property type="entry name" value="CASPASE-3"/>
    <property type="match status" value="1"/>
</dbReference>
<evidence type="ECO:0000259" key="10">
    <source>
        <dbReference type="PROSITE" id="PS50208"/>
    </source>
</evidence>
<dbReference type="GO" id="GO:0004197">
    <property type="term" value="F:cysteine-type endopeptidase activity"/>
    <property type="evidence" value="ECO:0007669"/>
    <property type="project" value="InterPro"/>
</dbReference>
<dbReference type="PANTHER" id="PTHR47901">
    <property type="entry name" value="CASPASE RECRUITMENT DOMAIN-CONTAINING PROTEIN 18"/>
    <property type="match status" value="1"/>
</dbReference>
<feature type="compositionally biased region" description="Basic and acidic residues" evidence="8">
    <location>
        <begin position="256"/>
        <end position="280"/>
    </location>
</feature>
<dbReference type="InterPro" id="IPR002138">
    <property type="entry name" value="Pept_C14_p10"/>
</dbReference>
<dbReference type="InterPro" id="IPR001315">
    <property type="entry name" value="CARD"/>
</dbReference>
<dbReference type="GO" id="GO:0006508">
    <property type="term" value="P:proteolysis"/>
    <property type="evidence" value="ECO:0007669"/>
    <property type="project" value="UniProtKB-KW"/>
</dbReference>
<feature type="domain" description="Caspase family p10" evidence="9">
    <location>
        <begin position="306"/>
        <end position="392"/>
    </location>
</feature>
<dbReference type="EMBL" id="MRZV01000223">
    <property type="protein sequence ID" value="PIK55213.1"/>
    <property type="molecule type" value="Genomic_DNA"/>
</dbReference>
<keyword evidence="4" id="KW-0378">Hydrolase</keyword>
<dbReference type="InterPro" id="IPR015917">
    <property type="entry name" value="Pept_C14A"/>
</dbReference>
<evidence type="ECO:0000256" key="8">
    <source>
        <dbReference type="SAM" id="MobiDB-lite"/>
    </source>
</evidence>
<evidence type="ECO:0000256" key="3">
    <source>
        <dbReference type="ARBA" id="ARBA00022703"/>
    </source>
</evidence>
<name>A0A2G8L4L8_STIJA</name>
<evidence type="ECO:0000256" key="4">
    <source>
        <dbReference type="ARBA" id="ARBA00022801"/>
    </source>
</evidence>
<evidence type="ECO:0000256" key="5">
    <source>
        <dbReference type="ARBA" id="ARBA00022807"/>
    </source>
</evidence>
<dbReference type="PROSITE" id="PS50208">
    <property type="entry name" value="CASPASE_P20"/>
    <property type="match status" value="1"/>
</dbReference>
<evidence type="ECO:0000259" key="9">
    <source>
        <dbReference type="PROSITE" id="PS50207"/>
    </source>
</evidence>
<dbReference type="AlphaFoldDB" id="A0A2G8L4L8"/>
<sequence length="403" mass="46621">MDPRHRRAIKKNLVNLSTDLDFPALMSHLLAEDIFPEGKLEVFQAITSKPKQNTDFLMDIQRRGPKAFGILIKSLCATHQEHCADWLDPQCEIARPMPPFRQVPHDTGTHSFKVNIQEMRQIRLVKMQVINHGKVKMRDGTNKDCEAIENLFRDQLGFVVKKKQNLNLEEMKQLYCLQEKEDHTNYSCFVSVILSHGEREGVCGVDYNKDQPEVLRTEDFVDVMDHCPTLRGKPKVFFTQACRGTNINKQTTTQLDARRPKEDIEREKREEMERERIRKEREQGDIEKDFKKMNLGENNPRQNNSHVRSDILEAFPTIKDYAAAREVDTGTWYMQSVCELLKKEAHKEDLISVLTKVNNQVGERKGRLGDGSVVLQTCVFHSSLKKKLYFPPVGEKRSVQPSS</sequence>
<dbReference type="Gene3D" id="3.40.50.1460">
    <property type="match status" value="1"/>
</dbReference>